<dbReference type="GO" id="GO:0030428">
    <property type="term" value="C:cell septum"/>
    <property type="evidence" value="ECO:0007669"/>
    <property type="project" value="TreeGrafter"/>
</dbReference>
<evidence type="ECO:0000256" key="3">
    <source>
        <dbReference type="ARBA" id="ARBA00022475"/>
    </source>
</evidence>
<evidence type="ECO:0000313" key="13">
    <source>
        <dbReference type="EMBL" id="KAH0967983.1"/>
    </source>
</evidence>
<keyword evidence="5" id="KW-0808">Transferase</keyword>
<dbReference type="PANTHER" id="PTHR22914:SF13">
    <property type="entry name" value="CHITIN SYNTHASE"/>
    <property type="match status" value="1"/>
</dbReference>
<organism evidence="13 14">
    <name type="scientific">Hirsutella rhossiliensis</name>
    <dbReference type="NCBI Taxonomy" id="111463"/>
    <lineage>
        <taxon>Eukaryota</taxon>
        <taxon>Fungi</taxon>
        <taxon>Dikarya</taxon>
        <taxon>Ascomycota</taxon>
        <taxon>Pezizomycotina</taxon>
        <taxon>Sordariomycetes</taxon>
        <taxon>Hypocreomycetidae</taxon>
        <taxon>Hypocreales</taxon>
        <taxon>Ophiocordycipitaceae</taxon>
        <taxon>Hirsutella</taxon>
    </lineage>
</organism>
<dbReference type="AlphaFoldDB" id="A0A9P8SLX8"/>
<dbReference type="GO" id="GO:0005886">
    <property type="term" value="C:plasma membrane"/>
    <property type="evidence" value="ECO:0007669"/>
    <property type="project" value="UniProtKB-SubCell"/>
</dbReference>
<evidence type="ECO:0000256" key="5">
    <source>
        <dbReference type="ARBA" id="ARBA00022679"/>
    </source>
</evidence>
<proteinExistence type="predicted"/>
<dbReference type="RefSeq" id="XP_044725496.1">
    <property type="nucleotide sequence ID" value="XM_044859096.1"/>
</dbReference>
<keyword evidence="4" id="KW-0328">Glycosyltransferase</keyword>
<dbReference type="EMBL" id="JAIZPD010000001">
    <property type="protein sequence ID" value="KAH0967983.1"/>
    <property type="molecule type" value="Genomic_DNA"/>
</dbReference>
<evidence type="ECO:0000256" key="9">
    <source>
        <dbReference type="ARBA" id="ARBA00023180"/>
    </source>
</evidence>
<evidence type="ECO:0000256" key="1">
    <source>
        <dbReference type="ARBA" id="ARBA00004651"/>
    </source>
</evidence>
<reference evidence="13" key="1">
    <citation type="submission" date="2021-09" db="EMBL/GenBank/DDBJ databases">
        <title>A high-quality genome of the endoparasitic fungus Hirsutella rhossiliensis with a comparison of Hirsutella genomes reveals transposable elements contributing to genome size variation.</title>
        <authorList>
            <person name="Lin R."/>
            <person name="Jiao Y."/>
            <person name="Sun X."/>
            <person name="Ling J."/>
            <person name="Xie B."/>
            <person name="Cheng X."/>
        </authorList>
    </citation>
    <scope>NUCLEOTIDE SEQUENCE</scope>
    <source>
        <strain evidence="13">HR02</strain>
    </source>
</reference>
<evidence type="ECO:0000256" key="4">
    <source>
        <dbReference type="ARBA" id="ARBA00022676"/>
    </source>
</evidence>
<dbReference type="InterPro" id="IPR004835">
    <property type="entry name" value="Chitin_synth"/>
</dbReference>
<keyword evidence="3" id="KW-1003">Cell membrane</keyword>
<keyword evidence="7 12" id="KW-1133">Transmembrane helix</keyword>
<dbReference type="OrthoDB" id="370884at2759"/>
<gene>
    <name evidence="13" type="ORF">HRG_00625</name>
</gene>
<accession>A0A9P8SLX8</accession>
<feature type="transmembrane region" description="Helical" evidence="12">
    <location>
        <begin position="412"/>
        <end position="433"/>
    </location>
</feature>
<dbReference type="GO" id="GO:0004100">
    <property type="term" value="F:chitin synthase activity"/>
    <property type="evidence" value="ECO:0007669"/>
    <property type="project" value="UniProtKB-EC"/>
</dbReference>
<dbReference type="GO" id="GO:0006031">
    <property type="term" value="P:chitin biosynthetic process"/>
    <property type="evidence" value="ECO:0007669"/>
    <property type="project" value="TreeGrafter"/>
</dbReference>
<feature type="region of interest" description="Disordered" evidence="11">
    <location>
        <begin position="511"/>
        <end position="553"/>
    </location>
</feature>
<evidence type="ECO:0000256" key="8">
    <source>
        <dbReference type="ARBA" id="ARBA00023136"/>
    </source>
</evidence>
<dbReference type="EC" id="2.4.1.16" evidence="2"/>
<dbReference type="Proteomes" id="UP000824596">
    <property type="component" value="Unassembled WGS sequence"/>
</dbReference>
<evidence type="ECO:0000256" key="12">
    <source>
        <dbReference type="SAM" id="Phobius"/>
    </source>
</evidence>
<dbReference type="Pfam" id="PF03142">
    <property type="entry name" value="Chitin_synth_2"/>
    <property type="match status" value="1"/>
</dbReference>
<evidence type="ECO:0000256" key="6">
    <source>
        <dbReference type="ARBA" id="ARBA00022692"/>
    </source>
</evidence>
<comment type="catalytic activity">
    <reaction evidence="10">
        <text>[(1-&gt;4)-N-acetyl-beta-D-glucosaminyl](n) + UDP-N-acetyl-alpha-D-glucosamine = [(1-&gt;4)-N-acetyl-beta-D-glucosaminyl](n+1) + UDP + H(+)</text>
        <dbReference type="Rhea" id="RHEA:16637"/>
        <dbReference type="Rhea" id="RHEA-COMP:9593"/>
        <dbReference type="Rhea" id="RHEA-COMP:9595"/>
        <dbReference type="ChEBI" id="CHEBI:15378"/>
        <dbReference type="ChEBI" id="CHEBI:17029"/>
        <dbReference type="ChEBI" id="CHEBI:57705"/>
        <dbReference type="ChEBI" id="CHEBI:58223"/>
        <dbReference type="EC" id="2.4.1.16"/>
    </reaction>
    <physiologicalReaction direction="left-to-right" evidence="10">
        <dbReference type="Rhea" id="RHEA:16638"/>
    </physiologicalReaction>
</comment>
<feature type="transmembrane region" description="Helical" evidence="12">
    <location>
        <begin position="439"/>
        <end position="460"/>
    </location>
</feature>
<evidence type="ECO:0000313" key="14">
    <source>
        <dbReference type="Proteomes" id="UP000824596"/>
    </source>
</evidence>
<dbReference type="GO" id="GO:0031505">
    <property type="term" value="P:fungal-type cell wall organization"/>
    <property type="evidence" value="ECO:0007669"/>
    <property type="project" value="TreeGrafter"/>
</dbReference>
<evidence type="ECO:0000256" key="7">
    <source>
        <dbReference type="ARBA" id="ARBA00022989"/>
    </source>
</evidence>
<dbReference type="SUPFAM" id="SSF53448">
    <property type="entry name" value="Nucleotide-diphospho-sugar transferases"/>
    <property type="match status" value="1"/>
</dbReference>
<evidence type="ECO:0000256" key="10">
    <source>
        <dbReference type="ARBA" id="ARBA00049510"/>
    </source>
</evidence>
<comment type="subcellular location">
    <subcellularLocation>
        <location evidence="1">Cell membrane</location>
        <topology evidence="1">Multi-pass membrane protein</topology>
    </subcellularLocation>
</comment>
<keyword evidence="8 12" id="KW-0472">Membrane</keyword>
<protein>
    <recommendedName>
        <fullName evidence="2">chitin synthase</fullName>
        <ecNumber evidence="2">2.4.1.16</ecNumber>
    </recommendedName>
</protein>
<dbReference type="PANTHER" id="PTHR22914">
    <property type="entry name" value="CHITIN SYNTHASE"/>
    <property type="match status" value="1"/>
</dbReference>
<keyword evidence="6 12" id="KW-0812">Transmembrane</keyword>
<evidence type="ECO:0000256" key="11">
    <source>
        <dbReference type="SAM" id="MobiDB-lite"/>
    </source>
</evidence>
<evidence type="ECO:0000256" key="2">
    <source>
        <dbReference type="ARBA" id="ARBA00012543"/>
    </source>
</evidence>
<keyword evidence="14" id="KW-1185">Reference proteome</keyword>
<keyword evidence="9" id="KW-0325">Glycoprotein</keyword>
<feature type="transmembrane region" description="Helical" evidence="12">
    <location>
        <begin position="472"/>
        <end position="495"/>
    </location>
</feature>
<comment type="caution">
    <text evidence="13">The sequence shown here is derived from an EMBL/GenBank/DDBJ whole genome shotgun (WGS) entry which is preliminary data.</text>
</comment>
<name>A0A9P8SLX8_9HYPO</name>
<sequence>MFIAGLVGINYILIFASWRWAKLYYIYLPFVAFPLVLNCCMIASIAFFKLRNSIWPEKTVELDHAESLVLLLPCYNETVEECTRSLDSLVDQVGIDDNKTAILVVCDGRVRGPNMQKTTANYLIEDILVDQTSREKIRDAYRAWDSRRMDIEVCRGRYKGVPFYCVVKEQNMGKRDSLIVARSFLYKFNIRRTSPDTIFSPRFLRSMSDWLAHDALMDQVDNLIGMDADTVFDKDCIAHLLNESRYPGTVGVCGYVTVDFSGGNWNPWSLYQNAEYTLAQGLRRLHQSIATKKVSCLPGCCQLLKICEYTCGDRVLLDLFAYHPTPLDNIVKQIRATASEDRNHVCLMLTTYPAAQTRQALRARAFTDVPHSWTVFLSQRRRWTLGATGNDLMLLLARHCQWWERILALSNVMVWCLNVFVIASIGCMVVAFISQPVWIIMAFVGVMMIPIVYYLVMAIWMPRTTLERVQYLAGLLIFVVLGPFLNICVMLFAIWNMDSFGWGKTRLVVTDDDEKPSTGGSTRQSRGHDEESNVGMVAEKQTMPPCLPRAQQA</sequence>
<dbReference type="InterPro" id="IPR029044">
    <property type="entry name" value="Nucleotide-diphossugar_trans"/>
</dbReference>
<dbReference type="GeneID" id="68349754"/>
<feature type="transmembrane region" description="Helical" evidence="12">
    <location>
        <begin position="24"/>
        <end position="48"/>
    </location>
</feature>